<dbReference type="InterPro" id="IPR058031">
    <property type="entry name" value="AAA_lid_NorR"/>
</dbReference>
<dbReference type="Gene3D" id="1.10.8.60">
    <property type="match status" value="1"/>
</dbReference>
<dbReference type="FunFam" id="3.40.50.300:FF:000006">
    <property type="entry name" value="DNA-binding transcriptional regulator NtrC"/>
    <property type="match status" value="1"/>
</dbReference>
<dbReference type="PROSITE" id="PS00676">
    <property type="entry name" value="SIGMA54_INTERACT_2"/>
    <property type="match status" value="1"/>
</dbReference>
<comment type="caution">
    <text evidence="9">The sequence shown here is derived from an EMBL/GenBank/DDBJ whole genome shotgun (WGS) entry which is preliminary data.</text>
</comment>
<dbReference type="Pfam" id="PF00158">
    <property type="entry name" value="Sigma54_activat"/>
    <property type="match status" value="1"/>
</dbReference>
<dbReference type="CDD" id="cd00009">
    <property type="entry name" value="AAA"/>
    <property type="match status" value="1"/>
</dbReference>
<keyword evidence="4" id="KW-0805">Transcription regulation</keyword>
<dbReference type="Pfam" id="PF25601">
    <property type="entry name" value="AAA_lid_14"/>
    <property type="match status" value="1"/>
</dbReference>
<dbReference type="Gene3D" id="1.10.10.60">
    <property type="entry name" value="Homeodomain-like"/>
    <property type="match status" value="1"/>
</dbReference>
<dbReference type="InterPro" id="IPR027417">
    <property type="entry name" value="P-loop_NTPase"/>
</dbReference>
<dbReference type="GO" id="GO:0006355">
    <property type="term" value="P:regulation of DNA-templated transcription"/>
    <property type="evidence" value="ECO:0007669"/>
    <property type="project" value="InterPro"/>
</dbReference>
<evidence type="ECO:0000256" key="6">
    <source>
        <dbReference type="ARBA" id="ARBA00023159"/>
    </source>
</evidence>
<keyword evidence="7" id="KW-0804">Transcription</keyword>
<dbReference type="SUPFAM" id="SSF52540">
    <property type="entry name" value="P-loop containing nucleoside triphosphate hydrolases"/>
    <property type="match status" value="1"/>
</dbReference>
<dbReference type="SMART" id="SM00382">
    <property type="entry name" value="AAA"/>
    <property type="match status" value="1"/>
</dbReference>
<proteinExistence type="predicted"/>
<dbReference type="InterPro" id="IPR009057">
    <property type="entry name" value="Homeodomain-like_sf"/>
</dbReference>
<dbReference type="Gene3D" id="3.30.450.40">
    <property type="match status" value="1"/>
</dbReference>
<evidence type="ECO:0000256" key="2">
    <source>
        <dbReference type="ARBA" id="ARBA00022840"/>
    </source>
</evidence>
<dbReference type="InterPro" id="IPR025944">
    <property type="entry name" value="Sigma_54_int_dom_CS"/>
</dbReference>
<evidence type="ECO:0000313" key="9">
    <source>
        <dbReference type="EMBL" id="TLU72162.1"/>
    </source>
</evidence>
<organism evidence="9 10">
    <name type="scientific">Lichenicoccus roseus</name>
    <dbReference type="NCBI Taxonomy" id="2683649"/>
    <lineage>
        <taxon>Bacteria</taxon>
        <taxon>Pseudomonadati</taxon>
        <taxon>Pseudomonadota</taxon>
        <taxon>Alphaproteobacteria</taxon>
        <taxon>Acetobacterales</taxon>
        <taxon>Acetobacteraceae</taxon>
        <taxon>Lichenicoccus</taxon>
    </lineage>
</organism>
<dbReference type="GO" id="GO:0043565">
    <property type="term" value="F:sequence-specific DNA binding"/>
    <property type="evidence" value="ECO:0007669"/>
    <property type="project" value="InterPro"/>
</dbReference>
<protein>
    <submittedName>
        <fullName evidence="9">Sigma-54-dependent Fis family transcriptional regulator</fullName>
    </submittedName>
</protein>
<evidence type="ECO:0000313" key="10">
    <source>
        <dbReference type="Proteomes" id="UP000305654"/>
    </source>
</evidence>
<keyword evidence="1" id="KW-0547">Nucleotide-binding</keyword>
<dbReference type="OrthoDB" id="9770562at2"/>
<dbReference type="AlphaFoldDB" id="A0A5R9J3P5"/>
<dbReference type="InterPro" id="IPR025943">
    <property type="entry name" value="Sigma_54_int_dom_ATP-bd_2"/>
</dbReference>
<feature type="domain" description="Sigma-54 factor interaction" evidence="8">
    <location>
        <begin position="335"/>
        <end position="558"/>
    </location>
</feature>
<dbReference type="InterPro" id="IPR002197">
    <property type="entry name" value="HTH_Fis"/>
</dbReference>
<dbReference type="Pfam" id="PF02954">
    <property type="entry name" value="HTH_8"/>
    <property type="match status" value="1"/>
</dbReference>
<sequence length="646" mass="69051">MRGSVDEDLRQARILLERTGSARTGLLAPEISASWTRCLEAGLDPHRPVPLEEIDDAGLQVARERADLARRLAVAEMQALYNQIAGSNFLIAFADPDGILLDTIADQSFRAAARTANIRPGTLWTEGRCGTNALGTVGATGRALTVHGGEHFFTRHGSLTCTAAPIFGPDRTLVGVLDASSHCGTRQPHTRALVGMAATQVENGLFRHAHHGDLVIAFHSRGEYLHTLSAGLLALAPDGTVLGANPQAAFLLQGLPALPGRHFDDLFRTRFSTVLDRGFSPEQQRLEDRVGSVMIATIETAPCRKALPGIAVSSATKCRMPARMARATPLPRAAFVADDPAVRAVLRQVAAGAARGLPILVRGETGTGKEQLARYAHEASGREGAFVPVNCAALSDTLIEAELFGHAEGAFTGARRGGARGLVCEADGGSLFLDEIGDMPMALQAVLLRLLDDWMVRPVGGGRSRQVDVLLIAATNAPLEQSVQAGRFRADLYYRLAAVDVRVPPLRAREDFAAIAGHLLASIAPGCRLQPCALERLQHLAWPGNIRELRNMLVRLTLTEPDRPLDAEAIEALLQAGPAAARPLPDEAERIPAPGRTPTLRDAVRNRIASAYRDTGGNLSETARRLGVSRNTIYRAIGKSANATTR</sequence>
<keyword evidence="10" id="KW-1185">Reference proteome</keyword>
<dbReference type="PROSITE" id="PS50045">
    <property type="entry name" value="SIGMA54_INTERACT_4"/>
    <property type="match status" value="1"/>
</dbReference>
<dbReference type="InterPro" id="IPR002078">
    <property type="entry name" value="Sigma_54_int"/>
</dbReference>
<dbReference type="Gene3D" id="3.40.50.300">
    <property type="entry name" value="P-loop containing nucleotide triphosphate hydrolases"/>
    <property type="match status" value="1"/>
</dbReference>
<reference evidence="9 10" key="1">
    <citation type="submission" date="2019-05" db="EMBL/GenBank/DDBJ databases">
        <authorList>
            <person name="Pankratov T."/>
            <person name="Grouzdev D."/>
        </authorList>
    </citation>
    <scope>NUCLEOTIDE SEQUENCE [LARGE SCALE GENOMIC DNA]</scope>
    <source>
        <strain evidence="9 10">KEBCLARHB70R</strain>
    </source>
</reference>
<keyword evidence="2" id="KW-0067">ATP-binding</keyword>
<dbReference type="EMBL" id="VCDI01000004">
    <property type="protein sequence ID" value="TLU72162.1"/>
    <property type="molecule type" value="Genomic_DNA"/>
</dbReference>
<keyword evidence="5" id="KW-0238">DNA-binding</keyword>
<evidence type="ECO:0000259" key="8">
    <source>
        <dbReference type="PROSITE" id="PS50045"/>
    </source>
</evidence>
<keyword evidence="3" id="KW-0902">Two-component regulatory system</keyword>
<evidence type="ECO:0000256" key="7">
    <source>
        <dbReference type="ARBA" id="ARBA00023163"/>
    </source>
</evidence>
<dbReference type="Proteomes" id="UP000305654">
    <property type="component" value="Unassembled WGS sequence"/>
</dbReference>
<dbReference type="RefSeq" id="WP_138326568.1">
    <property type="nucleotide sequence ID" value="NZ_VCDI01000004.1"/>
</dbReference>
<dbReference type="PROSITE" id="PS00675">
    <property type="entry name" value="SIGMA54_INTERACT_1"/>
    <property type="match status" value="1"/>
</dbReference>
<dbReference type="PROSITE" id="PS00688">
    <property type="entry name" value="SIGMA54_INTERACT_3"/>
    <property type="match status" value="1"/>
</dbReference>
<accession>A0A5R9J3P5</accession>
<dbReference type="InterPro" id="IPR003018">
    <property type="entry name" value="GAF"/>
</dbReference>
<dbReference type="InterPro" id="IPR029016">
    <property type="entry name" value="GAF-like_dom_sf"/>
</dbReference>
<dbReference type="SUPFAM" id="SSF46689">
    <property type="entry name" value="Homeodomain-like"/>
    <property type="match status" value="1"/>
</dbReference>
<name>A0A5R9J3P5_9PROT</name>
<keyword evidence="6" id="KW-0010">Activator</keyword>
<evidence type="ECO:0000256" key="5">
    <source>
        <dbReference type="ARBA" id="ARBA00023125"/>
    </source>
</evidence>
<gene>
    <name evidence="9" type="ORF">FE263_13665</name>
</gene>
<dbReference type="Pfam" id="PF01590">
    <property type="entry name" value="GAF"/>
    <property type="match status" value="1"/>
</dbReference>
<evidence type="ECO:0000256" key="1">
    <source>
        <dbReference type="ARBA" id="ARBA00022741"/>
    </source>
</evidence>
<dbReference type="InterPro" id="IPR025662">
    <property type="entry name" value="Sigma_54_int_dom_ATP-bd_1"/>
</dbReference>
<dbReference type="PANTHER" id="PTHR32071:SF77">
    <property type="entry name" value="TRANSCRIPTIONAL REGULATORY PROTEIN"/>
    <property type="match status" value="1"/>
</dbReference>
<dbReference type="GO" id="GO:0005524">
    <property type="term" value="F:ATP binding"/>
    <property type="evidence" value="ECO:0007669"/>
    <property type="project" value="UniProtKB-KW"/>
</dbReference>
<dbReference type="PANTHER" id="PTHR32071">
    <property type="entry name" value="TRANSCRIPTIONAL REGULATORY PROTEIN"/>
    <property type="match status" value="1"/>
</dbReference>
<evidence type="ECO:0000256" key="4">
    <source>
        <dbReference type="ARBA" id="ARBA00023015"/>
    </source>
</evidence>
<evidence type="ECO:0000256" key="3">
    <source>
        <dbReference type="ARBA" id="ARBA00023012"/>
    </source>
</evidence>
<dbReference type="InterPro" id="IPR003593">
    <property type="entry name" value="AAA+_ATPase"/>
</dbReference>
<dbReference type="GO" id="GO:0000160">
    <property type="term" value="P:phosphorelay signal transduction system"/>
    <property type="evidence" value="ECO:0007669"/>
    <property type="project" value="UniProtKB-KW"/>
</dbReference>